<feature type="region of interest" description="Disordered" evidence="3">
    <location>
        <begin position="1"/>
        <end position="213"/>
    </location>
</feature>
<evidence type="ECO:0000313" key="5">
    <source>
        <dbReference type="Proteomes" id="UP000007648"/>
    </source>
</evidence>
<evidence type="ECO:0000313" key="4">
    <source>
        <dbReference type="Ensembl" id="ENSSHAP00000027729.1"/>
    </source>
</evidence>
<protein>
    <submittedName>
        <fullName evidence="4">Leucine rich repeat containing 20</fullName>
    </submittedName>
</protein>
<accession>A0A7N4NSP8</accession>
<dbReference type="AlphaFoldDB" id="A0A7N4NSP8"/>
<dbReference type="SUPFAM" id="SSF52075">
    <property type="entry name" value="Outer arm dynein light chain 1"/>
    <property type="match status" value="1"/>
</dbReference>
<dbReference type="InterPro" id="IPR001611">
    <property type="entry name" value="Leu-rich_rpt"/>
</dbReference>
<dbReference type="Ensembl" id="ENSSHAT00000044296.1">
    <property type="protein sequence ID" value="ENSSHAP00000027729.1"/>
    <property type="gene ID" value="ENSSHAG00000009270.2"/>
</dbReference>
<dbReference type="GeneTree" id="ENSGT00730000111199"/>
<sequence length="412" mass="44624">MRPTTGLGARPGKQLAPGPAELQAGTSSKPARPKRMSFSGRGLVKLPEAGSQIPCRARPPAEPDPLQSQTPCRDRSPAEPDPLQRQGSASSWSTPPAPDPAAVTASKPGKAVSVRAPLRRAGRAREQPEGRGQPAPGPRECPRGTGRKGARRGTHRNLYSALANPKDKAPLPPPDAAAWTSPPRAQAGHADKAGTDPGTRTLGRKVPASPSRTTRWRCFSDRKDWVCMLKKMGEAVARVARKVNETVENDSDTLDLAECKLVSFPVGIYKVLWNVAEHIRLIILANNELQALTSKFMSTFSQLQELNLEGNALRRLPDEISTLQHLKAINLARNQFQDFPEKLTALRALETINLEKNAIVDVPVEKLAAMPALRSVNLQLNPLSPEVRAIARPLIKFDLLVSPEGARSDSAQ</sequence>
<reference evidence="4" key="3">
    <citation type="submission" date="2025-09" db="UniProtKB">
        <authorList>
            <consortium name="Ensembl"/>
        </authorList>
    </citation>
    <scope>IDENTIFICATION</scope>
</reference>
<keyword evidence="1" id="KW-0433">Leucine-rich repeat</keyword>
<dbReference type="PROSITE" id="PS51450">
    <property type="entry name" value="LRR"/>
    <property type="match status" value="1"/>
</dbReference>
<dbReference type="PANTHER" id="PTHR48051">
    <property type="match status" value="1"/>
</dbReference>
<evidence type="ECO:0000256" key="2">
    <source>
        <dbReference type="ARBA" id="ARBA00022737"/>
    </source>
</evidence>
<keyword evidence="5" id="KW-1185">Reference proteome</keyword>
<evidence type="ECO:0000256" key="1">
    <source>
        <dbReference type="ARBA" id="ARBA00022614"/>
    </source>
</evidence>
<name>A0A7N4NSP8_SARHA</name>
<feature type="compositionally biased region" description="Basic residues" evidence="3">
    <location>
        <begin position="145"/>
        <end position="155"/>
    </location>
</feature>
<evidence type="ECO:0000256" key="3">
    <source>
        <dbReference type="SAM" id="MobiDB-lite"/>
    </source>
</evidence>
<proteinExistence type="predicted"/>
<gene>
    <name evidence="4" type="primary">LRRC20</name>
</gene>
<dbReference type="InterPro" id="IPR032675">
    <property type="entry name" value="LRR_dom_sf"/>
</dbReference>
<dbReference type="Gene3D" id="3.80.10.10">
    <property type="entry name" value="Ribonuclease Inhibitor"/>
    <property type="match status" value="1"/>
</dbReference>
<dbReference type="Proteomes" id="UP000007648">
    <property type="component" value="Unassembled WGS sequence"/>
</dbReference>
<keyword evidence="2" id="KW-0677">Repeat</keyword>
<dbReference type="Pfam" id="PF13855">
    <property type="entry name" value="LRR_8"/>
    <property type="match status" value="1"/>
</dbReference>
<dbReference type="SMART" id="SM00369">
    <property type="entry name" value="LRR_TYP"/>
    <property type="match status" value="2"/>
</dbReference>
<dbReference type="GO" id="GO:0005737">
    <property type="term" value="C:cytoplasm"/>
    <property type="evidence" value="ECO:0007669"/>
    <property type="project" value="TreeGrafter"/>
</dbReference>
<dbReference type="PANTHER" id="PTHR48051:SF1">
    <property type="entry name" value="RAS SUPPRESSOR PROTEIN 1"/>
    <property type="match status" value="1"/>
</dbReference>
<dbReference type="InterPro" id="IPR050216">
    <property type="entry name" value="LRR_domain-containing"/>
</dbReference>
<organism evidence="4 5">
    <name type="scientific">Sarcophilus harrisii</name>
    <name type="common">Tasmanian devil</name>
    <name type="synonym">Sarcophilus laniarius</name>
    <dbReference type="NCBI Taxonomy" id="9305"/>
    <lineage>
        <taxon>Eukaryota</taxon>
        <taxon>Metazoa</taxon>
        <taxon>Chordata</taxon>
        <taxon>Craniata</taxon>
        <taxon>Vertebrata</taxon>
        <taxon>Euteleostomi</taxon>
        <taxon>Mammalia</taxon>
        <taxon>Metatheria</taxon>
        <taxon>Dasyuromorphia</taxon>
        <taxon>Dasyuridae</taxon>
        <taxon>Sarcophilus</taxon>
    </lineage>
</organism>
<dbReference type="InParanoid" id="A0A7N4NSP8"/>
<dbReference type="InterPro" id="IPR003591">
    <property type="entry name" value="Leu-rich_rpt_typical-subtyp"/>
</dbReference>
<reference evidence="4 5" key="1">
    <citation type="journal article" date="2011" name="Proc. Natl. Acad. Sci. U.S.A.">
        <title>Genetic diversity and population structure of the endangered marsupial Sarcophilus harrisii (Tasmanian devil).</title>
        <authorList>
            <person name="Miller W."/>
            <person name="Hayes V.M."/>
            <person name="Ratan A."/>
            <person name="Petersen D.C."/>
            <person name="Wittekindt N.E."/>
            <person name="Miller J."/>
            <person name="Walenz B."/>
            <person name="Knight J."/>
            <person name="Qi J."/>
            <person name="Zhao F."/>
            <person name="Wang Q."/>
            <person name="Bedoya-Reina O.C."/>
            <person name="Katiyar N."/>
            <person name="Tomsho L.P."/>
            <person name="Kasson L.M."/>
            <person name="Hardie R.A."/>
            <person name="Woodbridge P."/>
            <person name="Tindall E.A."/>
            <person name="Bertelsen M.F."/>
            <person name="Dixon D."/>
            <person name="Pyecroft S."/>
            <person name="Helgen K.M."/>
            <person name="Lesk A.M."/>
            <person name="Pringle T.H."/>
            <person name="Patterson N."/>
            <person name="Zhang Y."/>
            <person name="Kreiss A."/>
            <person name="Woods G.M."/>
            <person name="Jones M.E."/>
            <person name="Schuster S.C."/>
        </authorList>
    </citation>
    <scope>NUCLEOTIDE SEQUENCE [LARGE SCALE GENOMIC DNA]</scope>
</reference>
<reference evidence="4" key="2">
    <citation type="submission" date="2025-08" db="UniProtKB">
        <authorList>
            <consortium name="Ensembl"/>
        </authorList>
    </citation>
    <scope>IDENTIFICATION</scope>
</reference>